<feature type="region of interest" description="Disordered" evidence="1">
    <location>
        <begin position="55"/>
        <end position="74"/>
    </location>
</feature>
<reference evidence="2 3" key="1">
    <citation type="submission" date="2011-02" db="EMBL/GenBank/DDBJ databases">
        <title>The Genome Sequence of Sphaeroforma arctica JP610.</title>
        <authorList>
            <consortium name="The Broad Institute Genome Sequencing Platform"/>
            <person name="Russ C."/>
            <person name="Cuomo C."/>
            <person name="Young S.K."/>
            <person name="Zeng Q."/>
            <person name="Gargeya S."/>
            <person name="Alvarado L."/>
            <person name="Berlin A."/>
            <person name="Chapman S.B."/>
            <person name="Chen Z."/>
            <person name="Freedman E."/>
            <person name="Gellesch M."/>
            <person name="Goldberg J."/>
            <person name="Griggs A."/>
            <person name="Gujja S."/>
            <person name="Heilman E."/>
            <person name="Heiman D."/>
            <person name="Howarth C."/>
            <person name="Mehta T."/>
            <person name="Neiman D."/>
            <person name="Pearson M."/>
            <person name="Roberts A."/>
            <person name="Saif S."/>
            <person name="Shea T."/>
            <person name="Shenoy N."/>
            <person name="Sisk P."/>
            <person name="Stolte C."/>
            <person name="Sykes S."/>
            <person name="White J."/>
            <person name="Yandava C."/>
            <person name="Burger G."/>
            <person name="Gray M.W."/>
            <person name="Holland P.W.H."/>
            <person name="King N."/>
            <person name="Lang F.B.F."/>
            <person name="Roger A.J."/>
            <person name="Ruiz-Trillo I."/>
            <person name="Haas B."/>
            <person name="Nusbaum C."/>
            <person name="Birren B."/>
        </authorList>
    </citation>
    <scope>NUCLEOTIDE SEQUENCE [LARGE SCALE GENOMIC DNA]</scope>
    <source>
        <strain evidence="2 3">JP610</strain>
    </source>
</reference>
<sequence length="88" mass="9579">MGKKALAPDRPTIDVCHETFVHHTAGQSGAMTNFTQVLPAKVIPKENVFATAEMDSPSGLNEKQAMAPKVPEKKALQKIPSITCEYEK</sequence>
<dbReference type="GeneID" id="25910140"/>
<dbReference type="RefSeq" id="XP_014151814.1">
    <property type="nucleotide sequence ID" value="XM_014296339.1"/>
</dbReference>
<accession>A0A0L0FMB7</accession>
<dbReference type="Proteomes" id="UP000054560">
    <property type="component" value="Unassembled WGS sequence"/>
</dbReference>
<protein>
    <submittedName>
        <fullName evidence="2">Uncharacterized protein</fullName>
    </submittedName>
</protein>
<evidence type="ECO:0000256" key="1">
    <source>
        <dbReference type="SAM" id="MobiDB-lite"/>
    </source>
</evidence>
<organism evidence="2 3">
    <name type="scientific">Sphaeroforma arctica JP610</name>
    <dbReference type="NCBI Taxonomy" id="667725"/>
    <lineage>
        <taxon>Eukaryota</taxon>
        <taxon>Ichthyosporea</taxon>
        <taxon>Ichthyophonida</taxon>
        <taxon>Sphaeroforma</taxon>
    </lineage>
</organism>
<name>A0A0L0FMB7_9EUKA</name>
<gene>
    <name evidence="2" type="ORF">SARC_09636</name>
</gene>
<proteinExistence type="predicted"/>
<dbReference type="EMBL" id="KQ242602">
    <property type="protein sequence ID" value="KNC77912.1"/>
    <property type="molecule type" value="Genomic_DNA"/>
</dbReference>
<evidence type="ECO:0000313" key="3">
    <source>
        <dbReference type="Proteomes" id="UP000054560"/>
    </source>
</evidence>
<keyword evidence="3" id="KW-1185">Reference proteome</keyword>
<feature type="non-terminal residue" evidence="2">
    <location>
        <position position="88"/>
    </location>
</feature>
<dbReference type="AlphaFoldDB" id="A0A0L0FMB7"/>
<evidence type="ECO:0000313" key="2">
    <source>
        <dbReference type="EMBL" id="KNC77912.1"/>
    </source>
</evidence>